<protein>
    <submittedName>
        <fullName evidence="3">Uncharacterized protein</fullName>
    </submittedName>
</protein>
<evidence type="ECO:0000256" key="1">
    <source>
        <dbReference type="ARBA" id="ARBA00022737"/>
    </source>
</evidence>
<feature type="region of interest" description="Disordered" evidence="2">
    <location>
        <begin position="224"/>
        <end position="280"/>
    </location>
</feature>
<reference evidence="3" key="1">
    <citation type="submission" date="2021-01" db="EMBL/GenBank/DDBJ databases">
        <authorList>
            <person name="Corre E."/>
            <person name="Pelletier E."/>
            <person name="Niang G."/>
            <person name="Scheremetjew M."/>
            <person name="Finn R."/>
            <person name="Kale V."/>
            <person name="Holt S."/>
            <person name="Cochrane G."/>
            <person name="Meng A."/>
            <person name="Brown T."/>
            <person name="Cohen L."/>
        </authorList>
    </citation>
    <scope>NUCLEOTIDE SEQUENCE</scope>
    <source>
        <strain evidence="3">RCC1693</strain>
    </source>
</reference>
<keyword evidence="1" id="KW-0677">Repeat</keyword>
<dbReference type="InterPro" id="IPR003409">
    <property type="entry name" value="MORN"/>
</dbReference>
<dbReference type="PANTHER" id="PTHR23084">
    <property type="entry name" value="PHOSPHATIDYLINOSITOL-4-PHOSPHATE 5-KINASE RELATED"/>
    <property type="match status" value="1"/>
</dbReference>
<dbReference type="AlphaFoldDB" id="A0A7S2GE27"/>
<dbReference type="PANTHER" id="PTHR23084:SF263">
    <property type="entry name" value="MORN REPEAT-CONTAINING PROTEIN 1"/>
    <property type="match status" value="1"/>
</dbReference>
<accession>A0A7S2GE27</accession>
<proteinExistence type="predicted"/>
<feature type="region of interest" description="Disordered" evidence="2">
    <location>
        <begin position="1"/>
        <end position="26"/>
    </location>
</feature>
<dbReference type="Pfam" id="PF02493">
    <property type="entry name" value="MORN"/>
    <property type="match status" value="2"/>
</dbReference>
<organism evidence="3">
    <name type="scientific">Florenciella parvula</name>
    <dbReference type="NCBI Taxonomy" id="236787"/>
    <lineage>
        <taxon>Eukaryota</taxon>
        <taxon>Sar</taxon>
        <taxon>Stramenopiles</taxon>
        <taxon>Ochrophyta</taxon>
        <taxon>Dictyochophyceae</taxon>
        <taxon>Florenciellales</taxon>
        <taxon>Florenciella</taxon>
    </lineage>
</organism>
<dbReference type="SUPFAM" id="SSF82185">
    <property type="entry name" value="Histone H3 K4-specific methyltransferase SET7/9 N-terminal domain"/>
    <property type="match status" value="1"/>
</dbReference>
<feature type="compositionally biased region" description="Polar residues" evidence="2">
    <location>
        <begin position="256"/>
        <end position="273"/>
    </location>
</feature>
<evidence type="ECO:0000256" key="2">
    <source>
        <dbReference type="SAM" id="MobiDB-lite"/>
    </source>
</evidence>
<sequence length="280" mass="31103">MAANHPGFQNFGGLPESEQMPNGQAQRAPIDDSLLTDTNGNFKMFIISKKEGEQGFSEDRIIRNLKLGQIPGNMHFPAGQAFTVVTNEDVGLSKREPRDPDYYDEFERCGRDLLQGLLILAETRQAFEEWAGDQAAQEEAKLFPNDKVWILTNDGIWPRRGANKAKGKDDGMTYYGQRDPVTGKPNGVGTGYYTNGNKFEGEWSMGKKRGKGIYTYDSGERYEGEMGGNKGYKHGQGRLYKKDGSLKKEGQWVEGNYQTEAQPLQPNPHSATNHHGGASG</sequence>
<dbReference type="EMBL" id="HBGT01030182">
    <property type="protein sequence ID" value="CAD9445018.1"/>
    <property type="molecule type" value="Transcribed_RNA"/>
</dbReference>
<gene>
    <name evidence="3" type="ORF">FPAR1323_LOCUS15776</name>
</gene>
<feature type="compositionally biased region" description="Basic and acidic residues" evidence="2">
    <location>
        <begin position="240"/>
        <end position="251"/>
    </location>
</feature>
<evidence type="ECO:0000313" key="3">
    <source>
        <dbReference type="EMBL" id="CAD9445018.1"/>
    </source>
</evidence>
<feature type="region of interest" description="Disordered" evidence="2">
    <location>
        <begin position="161"/>
        <end position="181"/>
    </location>
</feature>
<name>A0A7S2GE27_9STRA</name>
<dbReference type="Gene3D" id="2.20.110.10">
    <property type="entry name" value="Histone H3 K4-specific methyltransferase SET7/9 N-terminal domain"/>
    <property type="match status" value="1"/>
</dbReference>